<dbReference type="RefSeq" id="WP_105943601.1">
    <property type="nucleotide sequence ID" value="NZ_CP027433.1"/>
</dbReference>
<evidence type="ECO:0008006" key="4">
    <source>
        <dbReference type="Google" id="ProtNLM"/>
    </source>
</evidence>
<dbReference type="OrthoDB" id="3312407at2"/>
<dbReference type="Proteomes" id="UP000239814">
    <property type="component" value="Chromosome"/>
</dbReference>
<dbReference type="EMBL" id="CP027433">
    <property type="protein sequence ID" value="AVM01898.1"/>
    <property type="molecule type" value="Genomic_DNA"/>
</dbReference>
<sequence>MARKRNPDSRLPALAAAAQPLSTLRVPPGAMVTQIPVRRGRDNRTGSRGQSVTAAAQVLTAKTIDRKIKAPPTEQWQTEAWDLRDEIGELRFIGDRQARACSQVRLYIAEAPDDPTADPVPTEDEIGLDLQAILFGNRAGTEQLIKRYAQQLIFNGESILHVTQDGSRLAVTARSRAELTGQPGRWILNDGVNDPHKVDDNELLIRSWTTHPQWYARADAPVRAVLQAARELRGLSQFVTAQVDSRLAGAGILLLPEGIESMMKPDDAPEDWDFADDLTAAIMTPITDRDSAASVVPYMATVPGDLLDKIKHLTFSTPLDEHAAELREETIRRIGLGMDSDPSVLLGQASSNHWSAWAVDENEIKFGVEPVVATLCHSLTEGLLHPLLEQRGLDPSRWMVWFDSTPLQVRPDRSKDAQLLYDKGVISAAVLRRENGFGDDDAPDAVEAKTTLIRELIATRSDLIDKWLPELGIVIPGITDNAERVDDTLAEDEAPPSAAEVVADVAEEAPDGPPVMGETEATE</sequence>
<feature type="region of interest" description="Disordered" evidence="1">
    <location>
        <begin position="492"/>
        <end position="523"/>
    </location>
</feature>
<evidence type="ECO:0000313" key="3">
    <source>
        <dbReference type="Proteomes" id="UP000239814"/>
    </source>
</evidence>
<dbReference type="KEGG" id="git:C6V83_18135"/>
<name>A0A2S0KJM9_9ACTN</name>
<feature type="compositionally biased region" description="Low complexity" evidence="1">
    <location>
        <begin position="495"/>
        <end position="504"/>
    </location>
</feature>
<proteinExistence type="predicted"/>
<organism evidence="2 3">
    <name type="scientific">Gordonia iterans</name>
    <dbReference type="NCBI Taxonomy" id="1004901"/>
    <lineage>
        <taxon>Bacteria</taxon>
        <taxon>Bacillati</taxon>
        <taxon>Actinomycetota</taxon>
        <taxon>Actinomycetes</taxon>
        <taxon>Mycobacteriales</taxon>
        <taxon>Gordoniaceae</taxon>
        <taxon>Gordonia</taxon>
    </lineage>
</organism>
<evidence type="ECO:0000256" key="1">
    <source>
        <dbReference type="SAM" id="MobiDB-lite"/>
    </source>
</evidence>
<reference evidence="2 3" key="1">
    <citation type="submission" date="2018-03" db="EMBL/GenBank/DDBJ databases">
        <title>Characteristics and genome of n-alkane degrading marine bacteria Gordonia iterans isolated from crude oil contaminated in Tae-an, South Korea.</title>
        <authorList>
            <person name="Lee S.-S."/>
            <person name="Kim H."/>
        </authorList>
    </citation>
    <scope>NUCLEOTIDE SEQUENCE [LARGE SCALE GENOMIC DNA]</scope>
    <source>
        <strain evidence="2 3">Co17</strain>
    </source>
</reference>
<protein>
    <recommendedName>
        <fullName evidence="4">Portal protein</fullName>
    </recommendedName>
</protein>
<accession>A0A2S0KJM9</accession>
<gene>
    <name evidence="2" type="ORF">C6V83_18135</name>
</gene>
<keyword evidence="3" id="KW-1185">Reference proteome</keyword>
<dbReference type="AlphaFoldDB" id="A0A2S0KJM9"/>
<evidence type="ECO:0000313" key="2">
    <source>
        <dbReference type="EMBL" id="AVM01898.1"/>
    </source>
</evidence>